<dbReference type="InterPro" id="IPR014464">
    <property type="entry name" value="CvfB_fam"/>
</dbReference>
<dbReference type="PIRSF" id="PIRSF012524">
    <property type="entry name" value="YitL_S1"/>
    <property type="match status" value="1"/>
</dbReference>
<dbReference type="PANTHER" id="PTHR37296:SF1">
    <property type="entry name" value="CONSERVED VIRULENCE FACTOR B"/>
    <property type="match status" value="1"/>
</dbReference>
<accession>A0A6L5XCT9</accession>
<dbReference type="Pfam" id="PF17783">
    <property type="entry name" value="WHD_CvfB"/>
    <property type="match status" value="1"/>
</dbReference>
<dbReference type="AlphaFoldDB" id="A0A6L5XCT9"/>
<comment type="caution">
    <text evidence="4">The sequence shown here is derived from an EMBL/GenBank/DDBJ whole genome shotgun (WGS) entry which is preliminary data.</text>
</comment>
<dbReference type="InterPro" id="IPR012340">
    <property type="entry name" value="NA-bd_OB-fold"/>
</dbReference>
<sequence>MIKIGQYNELTIKRTVDFGVYLTDDEGNEVLLPKRYLAGDERPGDWGRVFVYNDSENRPVATTERPVAVVGEFALMRVLDVNKVGAFLDWGLDNKDLLCPFGEQRVKMQKGRSYIVHVHIDKATGRIVASAKLDKFLDKDRPRYYHRQKVDLLVTQRTELGYRVIVDNRYWGMIYSNEIYDDVNIGERREGFVKQVRDDDKIDVTLEKIEKLRVDDLAAVILDHLKHHGGEMPLSDKSDPKDIMRAFNCSKKDFKKALGQLYKLKKVTLGPVTKLV</sequence>
<evidence type="ECO:0000256" key="1">
    <source>
        <dbReference type="PIRNR" id="PIRNR012524"/>
    </source>
</evidence>
<dbReference type="PANTHER" id="PTHR37296">
    <property type="entry name" value="CONSERVED VIRULENCE FACTOR B"/>
    <property type="match status" value="1"/>
</dbReference>
<protein>
    <submittedName>
        <fullName evidence="4">GntR family transcriptional regulator</fullName>
    </submittedName>
</protein>
<dbReference type="Gene3D" id="1.10.10.10">
    <property type="entry name" value="Winged helix-like DNA-binding domain superfamily/Winged helix DNA-binding domain"/>
    <property type="match status" value="1"/>
</dbReference>
<feature type="domain" description="Conserved virulence factor B-like winged helix" evidence="3">
    <location>
        <begin position="220"/>
        <end position="270"/>
    </location>
</feature>
<reference evidence="4 5" key="1">
    <citation type="submission" date="2019-08" db="EMBL/GenBank/DDBJ databases">
        <title>In-depth cultivation of the pig gut microbiome towards novel bacterial diversity and tailored functional studies.</title>
        <authorList>
            <person name="Wylensek D."/>
            <person name="Hitch T.C.A."/>
            <person name="Clavel T."/>
        </authorList>
    </citation>
    <scope>NUCLEOTIDE SEQUENCE [LARGE SCALE GENOMIC DNA]</scope>
    <source>
        <strain evidence="4 5">Oil-RF-744-WCA-WT-10</strain>
    </source>
</reference>
<dbReference type="EMBL" id="VULT01000002">
    <property type="protein sequence ID" value="MSS16564.1"/>
    <property type="molecule type" value="Genomic_DNA"/>
</dbReference>
<feature type="domain" description="Conserved virulence factor B first S1" evidence="2">
    <location>
        <begin position="4"/>
        <end position="63"/>
    </location>
</feature>
<evidence type="ECO:0000259" key="3">
    <source>
        <dbReference type="Pfam" id="PF17783"/>
    </source>
</evidence>
<dbReference type="Proteomes" id="UP000483362">
    <property type="component" value="Unassembled WGS sequence"/>
</dbReference>
<keyword evidence="5" id="KW-1185">Reference proteome</keyword>
<dbReference type="Pfam" id="PF13509">
    <property type="entry name" value="S1_2"/>
    <property type="match status" value="1"/>
</dbReference>
<organism evidence="4 5">
    <name type="scientific">Sodaliphilus pleomorphus</name>
    <dbReference type="NCBI Taxonomy" id="2606626"/>
    <lineage>
        <taxon>Bacteria</taxon>
        <taxon>Pseudomonadati</taxon>
        <taxon>Bacteroidota</taxon>
        <taxon>Bacteroidia</taxon>
        <taxon>Bacteroidales</taxon>
        <taxon>Muribaculaceae</taxon>
        <taxon>Sodaliphilus</taxon>
    </lineage>
</organism>
<dbReference type="RefSeq" id="WP_154326866.1">
    <property type="nucleotide sequence ID" value="NZ_CP045696.1"/>
</dbReference>
<gene>
    <name evidence="4" type="ORF">FYJ29_02075</name>
</gene>
<name>A0A6L5XCT9_9BACT</name>
<dbReference type="InterPro" id="IPR040764">
    <property type="entry name" value="CvfB_WH"/>
</dbReference>
<evidence type="ECO:0000259" key="2">
    <source>
        <dbReference type="Pfam" id="PF13509"/>
    </source>
</evidence>
<evidence type="ECO:0000313" key="4">
    <source>
        <dbReference type="EMBL" id="MSS16564.1"/>
    </source>
</evidence>
<dbReference type="Gene3D" id="2.40.50.140">
    <property type="entry name" value="Nucleic acid-binding proteins"/>
    <property type="match status" value="2"/>
</dbReference>
<dbReference type="InterPro" id="IPR039566">
    <property type="entry name" value="CvfB_S1_st"/>
</dbReference>
<proteinExistence type="inferred from homology"/>
<comment type="similarity">
    <text evidence="1">Belongs to the CvfB family.</text>
</comment>
<dbReference type="InterPro" id="IPR036388">
    <property type="entry name" value="WH-like_DNA-bd_sf"/>
</dbReference>
<evidence type="ECO:0000313" key="5">
    <source>
        <dbReference type="Proteomes" id="UP000483362"/>
    </source>
</evidence>